<name>A0ABR2K9F7_9EUKA</name>
<dbReference type="Proteomes" id="UP001470230">
    <property type="component" value="Unassembled WGS sequence"/>
</dbReference>
<dbReference type="EMBL" id="JAPFFF010000006">
    <property type="protein sequence ID" value="KAK8887536.1"/>
    <property type="molecule type" value="Genomic_DNA"/>
</dbReference>
<organism evidence="1 2">
    <name type="scientific">Tritrichomonas musculus</name>
    <dbReference type="NCBI Taxonomy" id="1915356"/>
    <lineage>
        <taxon>Eukaryota</taxon>
        <taxon>Metamonada</taxon>
        <taxon>Parabasalia</taxon>
        <taxon>Tritrichomonadida</taxon>
        <taxon>Tritrichomonadidae</taxon>
        <taxon>Tritrichomonas</taxon>
    </lineage>
</organism>
<keyword evidence="2" id="KW-1185">Reference proteome</keyword>
<accession>A0ABR2K9F7</accession>
<comment type="caution">
    <text evidence="1">The sequence shown here is derived from an EMBL/GenBank/DDBJ whole genome shotgun (WGS) entry which is preliminary data.</text>
</comment>
<reference evidence="1 2" key="1">
    <citation type="submission" date="2024-04" db="EMBL/GenBank/DDBJ databases">
        <title>Tritrichomonas musculus Genome.</title>
        <authorList>
            <person name="Alves-Ferreira E."/>
            <person name="Grigg M."/>
            <person name="Lorenzi H."/>
            <person name="Galac M."/>
        </authorList>
    </citation>
    <scope>NUCLEOTIDE SEQUENCE [LARGE SCALE GENOMIC DNA]</scope>
    <source>
        <strain evidence="1 2">EAF2021</strain>
    </source>
</reference>
<protein>
    <submittedName>
        <fullName evidence="1">Uncharacterized protein</fullName>
    </submittedName>
</protein>
<sequence length="132" mass="15458">MTRMRQVFDSCQCVRRKCLTGLRPGPEQPSLVMRLIIINYYYLISGKGYPHKEFTTQLPRTNHPQEIPAMETSCNRVSRRYDLMDEHIDEISKIESKPESLHTNITNGAIYSYKELDLSRIAMLLKILEFSF</sequence>
<proteinExistence type="predicted"/>
<evidence type="ECO:0000313" key="1">
    <source>
        <dbReference type="EMBL" id="KAK8887536.1"/>
    </source>
</evidence>
<gene>
    <name evidence="1" type="ORF">M9Y10_038585</name>
</gene>
<evidence type="ECO:0000313" key="2">
    <source>
        <dbReference type="Proteomes" id="UP001470230"/>
    </source>
</evidence>